<evidence type="ECO:0000259" key="3">
    <source>
        <dbReference type="Pfam" id="PF16751"/>
    </source>
</evidence>
<feature type="region of interest" description="Disordered" evidence="1">
    <location>
        <begin position="1"/>
        <end position="87"/>
    </location>
</feature>
<keyword evidence="2" id="KW-1133">Transmembrane helix</keyword>
<protein>
    <submittedName>
        <fullName evidence="4">Anti-sigma-D factor RsdA to sigma factor binding region</fullName>
    </submittedName>
</protein>
<evidence type="ECO:0000313" key="5">
    <source>
        <dbReference type="Proteomes" id="UP001206128"/>
    </source>
</evidence>
<feature type="region of interest" description="Disordered" evidence="1">
    <location>
        <begin position="269"/>
        <end position="366"/>
    </location>
</feature>
<keyword evidence="2" id="KW-0472">Membrane</keyword>
<dbReference type="AlphaFoldDB" id="A0AAE3GDI7"/>
<feature type="transmembrane region" description="Helical" evidence="2">
    <location>
        <begin position="162"/>
        <end position="184"/>
    </location>
</feature>
<proteinExistence type="predicted"/>
<evidence type="ECO:0000256" key="1">
    <source>
        <dbReference type="SAM" id="MobiDB-lite"/>
    </source>
</evidence>
<feature type="compositionally biased region" description="Low complexity" evidence="1">
    <location>
        <begin position="319"/>
        <end position="330"/>
    </location>
</feature>
<feature type="compositionally biased region" description="Basic and acidic residues" evidence="1">
    <location>
        <begin position="1"/>
        <end position="19"/>
    </location>
</feature>
<dbReference type="Pfam" id="PF16751">
    <property type="entry name" value="RsdA_SigD_bd"/>
    <property type="match status" value="1"/>
</dbReference>
<feature type="compositionally biased region" description="Polar residues" evidence="1">
    <location>
        <begin position="29"/>
        <end position="47"/>
    </location>
</feature>
<feature type="domain" description="Anti-sigma-D factor RsdA sigma factor binding region" evidence="3">
    <location>
        <begin position="90"/>
        <end position="134"/>
    </location>
</feature>
<gene>
    <name evidence="4" type="ORF">LX83_002626</name>
</gene>
<dbReference type="EMBL" id="JAMTCK010000005">
    <property type="protein sequence ID" value="MCP2165768.1"/>
    <property type="molecule type" value="Genomic_DNA"/>
</dbReference>
<keyword evidence="2" id="KW-0812">Transmembrane</keyword>
<feature type="compositionally biased region" description="Low complexity" evidence="1">
    <location>
        <begin position="58"/>
        <end position="72"/>
    </location>
</feature>
<feature type="compositionally biased region" description="Pro residues" evidence="1">
    <location>
        <begin position="306"/>
        <end position="318"/>
    </location>
</feature>
<keyword evidence="5" id="KW-1185">Reference proteome</keyword>
<name>A0AAE3GDI7_9PSEU</name>
<dbReference type="Proteomes" id="UP001206128">
    <property type="component" value="Unassembled WGS sequence"/>
</dbReference>
<accession>A0AAE3GDI7</accession>
<dbReference type="RefSeq" id="WP_253770893.1">
    <property type="nucleotide sequence ID" value="NZ_JAMTCK010000005.1"/>
</dbReference>
<sequence>MAEQHANGDEEIVRSESKEAALTSGDPLTGQNVTGQDLTDQVPQKTGQAPGERGDAGGDLAASAAPGEAAGENRPTEPGPVDAETPQPDDVAAIRADDILLNALGGSEPEAAENLADQELNSLLLAWRRDVDSERIGELVDTDTALATLMAARKPVRNRHRFLVPFAAAAAVLVITFTGVGLAARDARPGDALWAVAQVLYSEHARSVEAAASVQTELDSAGTALREGRIADARTALDRAGDTLPSVSRDDGQADLVARHESLVQQLPDAPVLPDLTSTSSQSSTQSVPSPSHSPSAPPSSTLDPTSPPVPSSPPPPAQESSSSVSSPSSTREEPNPPIDTGVTTPGGQRPESSNNGNGTQSESNN</sequence>
<feature type="compositionally biased region" description="Polar residues" evidence="1">
    <location>
        <begin position="342"/>
        <end position="366"/>
    </location>
</feature>
<comment type="caution">
    <text evidence="4">The sequence shown here is derived from an EMBL/GenBank/DDBJ whole genome shotgun (WGS) entry which is preliminary data.</text>
</comment>
<feature type="compositionally biased region" description="Low complexity" evidence="1">
    <location>
        <begin position="277"/>
        <end position="305"/>
    </location>
</feature>
<evidence type="ECO:0000256" key="2">
    <source>
        <dbReference type="SAM" id="Phobius"/>
    </source>
</evidence>
<dbReference type="Gene3D" id="6.10.250.1300">
    <property type="match status" value="1"/>
</dbReference>
<evidence type="ECO:0000313" key="4">
    <source>
        <dbReference type="EMBL" id="MCP2165768.1"/>
    </source>
</evidence>
<dbReference type="InterPro" id="IPR031928">
    <property type="entry name" value="RsdA_SigD-bd"/>
</dbReference>
<reference evidence="4" key="1">
    <citation type="submission" date="2022-06" db="EMBL/GenBank/DDBJ databases">
        <title>Genomic Encyclopedia of Archaeal and Bacterial Type Strains, Phase II (KMG-II): from individual species to whole genera.</title>
        <authorList>
            <person name="Goeker M."/>
        </authorList>
    </citation>
    <scope>NUCLEOTIDE SEQUENCE</scope>
    <source>
        <strain evidence="4">DSM 43935</strain>
    </source>
</reference>
<organism evidence="4 5">
    <name type="scientific">Goodfellowiella coeruleoviolacea</name>
    <dbReference type="NCBI Taxonomy" id="334858"/>
    <lineage>
        <taxon>Bacteria</taxon>
        <taxon>Bacillati</taxon>
        <taxon>Actinomycetota</taxon>
        <taxon>Actinomycetes</taxon>
        <taxon>Pseudonocardiales</taxon>
        <taxon>Pseudonocardiaceae</taxon>
        <taxon>Goodfellowiella</taxon>
    </lineage>
</organism>